<dbReference type="EMBL" id="BTSY01000002">
    <property type="protein sequence ID" value="GMT14838.1"/>
    <property type="molecule type" value="Genomic_DNA"/>
</dbReference>
<gene>
    <name evidence="2" type="ORF">PFISCL1PPCAC_6135</name>
</gene>
<feature type="transmembrane region" description="Helical" evidence="1">
    <location>
        <begin position="17"/>
        <end position="37"/>
    </location>
</feature>
<keyword evidence="1" id="KW-1133">Transmembrane helix</keyword>
<reference evidence="2" key="1">
    <citation type="submission" date="2023-10" db="EMBL/GenBank/DDBJ databases">
        <title>Genome assembly of Pristionchus species.</title>
        <authorList>
            <person name="Yoshida K."/>
            <person name="Sommer R.J."/>
        </authorList>
    </citation>
    <scope>NUCLEOTIDE SEQUENCE</scope>
    <source>
        <strain evidence="2">RS5133</strain>
    </source>
</reference>
<feature type="non-terminal residue" evidence="2">
    <location>
        <position position="154"/>
    </location>
</feature>
<proteinExistence type="predicted"/>
<sequence>SFTFTCSSHNYNFMSKVLLLMAVSVVSVLVVESLLFGNNRLISDHSQLDSSEECGDSPDNLHVHSPSRLLEEVSGLNDLSEGAVCFGLVTTEKEELRLVVDVIPLSLRREFVDLTEGLEIIMSVCGRKSRAQLTERRSYNDDRGGHRHFSLLPE</sequence>
<name>A0AAV5V6R8_9BILA</name>
<comment type="caution">
    <text evidence="2">The sequence shown here is derived from an EMBL/GenBank/DDBJ whole genome shotgun (WGS) entry which is preliminary data.</text>
</comment>
<keyword evidence="1" id="KW-0472">Membrane</keyword>
<feature type="non-terminal residue" evidence="2">
    <location>
        <position position="1"/>
    </location>
</feature>
<evidence type="ECO:0000256" key="1">
    <source>
        <dbReference type="SAM" id="Phobius"/>
    </source>
</evidence>
<keyword evidence="3" id="KW-1185">Reference proteome</keyword>
<keyword evidence="1" id="KW-0812">Transmembrane</keyword>
<dbReference type="Proteomes" id="UP001432322">
    <property type="component" value="Unassembled WGS sequence"/>
</dbReference>
<organism evidence="2 3">
    <name type="scientific">Pristionchus fissidentatus</name>
    <dbReference type="NCBI Taxonomy" id="1538716"/>
    <lineage>
        <taxon>Eukaryota</taxon>
        <taxon>Metazoa</taxon>
        <taxon>Ecdysozoa</taxon>
        <taxon>Nematoda</taxon>
        <taxon>Chromadorea</taxon>
        <taxon>Rhabditida</taxon>
        <taxon>Rhabditina</taxon>
        <taxon>Diplogasteromorpha</taxon>
        <taxon>Diplogasteroidea</taxon>
        <taxon>Neodiplogasteridae</taxon>
        <taxon>Pristionchus</taxon>
    </lineage>
</organism>
<protein>
    <submittedName>
        <fullName evidence="2">Uncharacterized protein</fullName>
    </submittedName>
</protein>
<accession>A0AAV5V6R8</accession>
<evidence type="ECO:0000313" key="3">
    <source>
        <dbReference type="Proteomes" id="UP001432322"/>
    </source>
</evidence>
<dbReference type="AlphaFoldDB" id="A0AAV5V6R8"/>
<evidence type="ECO:0000313" key="2">
    <source>
        <dbReference type="EMBL" id="GMT14838.1"/>
    </source>
</evidence>